<evidence type="ECO:0000313" key="3">
    <source>
        <dbReference type="Proteomes" id="UP000632659"/>
    </source>
</evidence>
<dbReference type="InterPro" id="IPR036705">
    <property type="entry name" value="Ribosyl_crysJ1_sf"/>
</dbReference>
<feature type="binding site" evidence="1">
    <location>
        <position position="387"/>
    </location>
    <ligand>
        <name>Mg(2+)</name>
        <dbReference type="ChEBI" id="CHEBI:18420"/>
        <label>1</label>
    </ligand>
</feature>
<comment type="cofactor">
    <cofactor evidence="1">
        <name>Mg(2+)</name>
        <dbReference type="ChEBI" id="CHEBI:18420"/>
    </cofactor>
    <text evidence="1">Binds 2 magnesium ions per subunit.</text>
</comment>
<proteinExistence type="predicted"/>
<keyword evidence="3" id="KW-1185">Reference proteome</keyword>
<dbReference type="PANTHER" id="PTHR16222">
    <property type="entry name" value="ADP-RIBOSYLGLYCOHYDROLASE"/>
    <property type="match status" value="1"/>
</dbReference>
<protein>
    <submittedName>
        <fullName evidence="2">ADP-ribosylglycohydrolase family protein</fullName>
    </submittedName>
</protein>
<dbReference type="Proteomes" id="UP000632659">
    <property type="component" value="Unassembled WGS sequence"/>
</dbReference>
<keyword evidence="1" id="KW-0460">Magnesium</keyword>
<dbReference type="GO" id="GO:0046872">
    <property type="term" value="F:metal ion binding"/>
    <property type="evidence" value="ECO:0007669"/>
    <property type="project" value="UniProtKB-KW"/>
</dbReference>
<dbReference type="InterPro" id="IPR005502">
    <property type="entry name" value="Ribosyl_crysJ1"/>
</dbReference>
<comment type="caution">
    <text evidence="2">The sequence shown here is derived from an EMBL/GenBank/DDBJ whole genome shotgun (WGS) entry which is preliminary data.</text>
</comment>
<dbReference type="Pfam" id="PF03747">
    <property type="entry name" value="ADP_ribosyl_GH"/>
    <property type="match status" value="1"/>
</dbReference>
<accession>A0A8J6TQX0</accession>
<dbReference type="AlphaFoldDB" id="A0A8J6TQX0"/>
<dbReference type="PANTHER" id="PTHR16222:SF12">
    <property type="entry name" value="ADP-RIBOSYLGLYCOHYDROLASE-RELATED"/>
    <property type="match status" value="1"/>
</dbReference>
<name>A0A8J6TQX0_9FIRM</name>
<dbReference type="Gene3D" id="1.10.4080.10">
    <property type="entry name" value="ADP-ribosylation/Crystallin J1"/>
    <property type="match status" value="1"/>
</dbReference>
<dbReference type="SUPFAM" id="SSF101478">
    <property type="entry name" value="ADP-ribosylglycohydrolase"/>
    <property type="match status" value="1"/>
</dbReference>
<reference evidence="2" key="1">
    <citation type="submission" date="2020-08" db="EMBL/GenBank/DDBJ databases">
        <title>Genome public.</title>
        <authorList>
            <person name="Liu C."/>
            <person name="Sun Q."/>
        </authorList>
    </citation>
    <scope>NUCLEOTIDE SEQUENCE</scope>
    <source>
        <strain evidence="2">NSJ-15</strain>
    </source>
</reference>
<sequence length="450" mass="50905">MTIENICYIPASKFLLQEKMDELVRYLCLSAEYGCPTEGKNLFNEFQKNLNEILDQYQHLVLSQKDSDEPDDLPTIQKLRPSGVRKMTSNFPSDYRRRLEGAFYGRMAGCTLGAALEFEPVDKAKAWALRFGDNFPLTDYWSQVKDPEATHYIVGKKIDLTKGHMDAVPPDDDTIYTLLSLLLLEEYGFNFTQENMADIWKKYLPLERGEKAPGNRGCWWGERQMLQNLLDGMKLPEAGTFRNPNLQNIAAWTRADTYGYVCAGWPEKAAELAYRDASANHRRNGVYGSMFMAATIAAAFLVNDPIEAVKIGLTEIPKDCLFAQGIRWALEQQPKDYQQAYDLVWKRYNGMFNGSALTNALHVVMGLQIGNCDFTKTIGETVAMSGDNDCTGATAGSIIGAVIGINHIPSHWVDPFQDRMHIYLNDQPEYLEIQNVCDRIELLAKKLINL</sequence>
<evidence type="ECO:0000313" key="2">
    <source>
        <dbReference type="EMBL" id="MBC8611619.1"/>
    </source>
</evidence>
<dbReference type="OrthoDB" id="9761704at2"/>
<keyword evidence="1" id="KW-0479">Metal-binding</keyword>
<feature type="binding site" evidence="1">
    <location>
        <position position="389"/>
    </location>
    <ligand>
        <name>Mg(2+)</name>
        <dbReference type="ChEBI" id="CHEBI:18420"/>
        <label>1</label>
    </ligand>
</feature>
<dbReference type="InterPro" id="IPR050792">
    <property type="entry name" value="ADP-ribosylglycohydrolase"/>
</dbReference>
<dbReference type="EMBL" id="JACRTL010000007">
    <property type="protein sequence ID" value="MBC8611619.1"/>
    <property type="molecule type" value="Genomic_DNA"/>
</dbReference>
<gene>
    <name evidence="2" type="ORF">H8702_11005</name>
</gene>
<evidence type="ECO:0000256" key="1">
    <source>
        <dbReference type="PIRSR" id="PIRSR605502-1"/>
    </source>
</evidence>
<organism evidence="2 3">
    <name type="scientific">Massiliimalia timonensis</name>
    <dbReference type="NCBI Taxonomy" id="1987501"/>
    <lineage>
        <taxon>Bacteria</taxon>
        <taxon>Bacillati</taxon>
        <taxon>Bacillota</taxon>
        <taxon>Clostridia</taxon>
        <taxon>Eubacteriales</taxon>
        <taxon>Oscillospiraceae</taxon>
        <taxon>Massiliimalia</taxon>
    </lineage>
</organism>
<dbReference type="RefSeq" id="WP_093989766.1">
    <property type="nucleotide sequence ID" value="NZ_FYDD01000004.1"/>
</dbReference>